<sequence>MKEDRPQDRSKKEKQTRKNRKILRSGISKTLNQTIAKQKIGSKIQIPPDFLVVPTCILLSFETSEIVNLLE</sequence>
<evidence type="ECO:0000313" key="2">
    <source>
        <dbReference type="EMBL" id="EMM95818.1"/>
    </source>
</evidence>
<feature type="region of interest" description="Disordered" evidence="1">
    <location>
        <begin position="1"/>
        <end position="21"/>
    </location>
</feature>
<feature type="compositionally biased region" description="Basic and acidic residues" evidence="1">
    <location>
        <begin position="1"/>
        <end position="13"/>
    </location>
</feature>
<organism evidence="2 3">
    <name type="scientific">Leptospira interrogans serovar Zanoni str. LT2156</name>
    <dbReference type="NCBI Taxonomy" id="1001601"/>
    <lineage>
        <taxon>Bacteria</taxon>
        <taxon>Pseudomonadati</taxon>
        <taxon>Spirochaetota</taxon>
        <taxon>Spirochaetia</taxon>
        <taxon>Leptospirales</taxon>
        <taxon>Leptospiraceae</taxon>
        <taxon>Leptospira</taxon>
    </lineage>
</organism>
<evidence type="ECO:0000256" key="1">
    <source>
        <dbReference type="SAM" id="MobiDB-lite"/>
    </source>
</evidence>
<dbReference type="EMBL" id="AFMF02000027">
    <property type="protein sequence ID" value="EMM95818.1"/>
    <property type="molecule type" value="Genomic_DNA"/>
</dbReference>
<proteinExistence type="predicted"/>
<evidence type="ECO:0000313" key="3">
    <source>
        <dbReference type="Proteomes" id="UP000012089"/>
    </source>
</evidence>
<protein>
    <submittedName>
        <fullName evidence="2">Uncharacterized protein</fullName>
    </submittedName>
</protein>
<name>M6HEN5_LEPIR</name>
<accession>M6HEN5</accession>
<reference evidence="2 3" key="1">
    <citation type="submission" date="2013-01" db="EMBL/GenBank/DDBJ databases">
        <authorList>
            <person name="Harkins D.M."/>
            <person name="Durkin A.S."/>
            <person name="Brinkac L.M."/>
            <person name="Haft D.H."/>
            <person name="Selengut J.D."/>
            <person name="Sanka R."/>
            <person name="DePew J."/>
            <person name="Purushe J."/>
            <person name="Tulsiani S.M."/>
            <person name="Graham G.C."/>
            <person name="Burns M.-A."/>
            <person name="Dohnt M.F."/>
            <person name="Smythe L.D."/>
            <person name="McKay D.B."/>
            <person name="Craig S.B."/>
            <person name="Vinetz J.M."/>
            <person name="Sutton G.G."/>
            <person name="Nierman W.C."/>
            <person name="Fouts D.E."/>
        </authorList>
    </citation>
    <scope>NUCLEOTIDE SEQUENCE [LARGE SCALE GENOMIC DNA]</scope>
    <source>
        <strain evidence="2 3">LT2156</strain>
    </source>
</reference>
<dbReference type="Proteomes" id="UP000012089">
    <property type="component" value="Unassembled WGS sequence"/>
</dbReference>
<dbReference type="AlphaFoldDB" id="M6HEN5"/>
<gene>
    <name evidence="2" type="ORF">LEP1GSC158_0561</name>
</gene>
<comment type="caution">
    <text evidence="2">The sequence shown here is derived from an EMBL/GenBank/DDBJ whole genome shotgun (WGS) entry which is preliminary data.</text>
</comment>